<dbReference type="InterPro" id="IPR036097">
    <property type="entry name" value="HisK_dim/P_sf"/>
</dbReference>
<dbReference type="Pfam" id="PF00512">
    <property type="entry name" value="HisKA"/>
    <property type="match status" value="1"/>
</dbReference>
<dbReference type="InterPro" id="IPR003018">
    <property type="entry name" value="GAF"/>
</dbReference>
<dbReference type="SUPFAM" id="SSF55781">
    <property type="entry name" value="GAF domain-like"/>
    <property type="match status" value="1"/>
</dbReference>
<dbReference type="CDD" id="cd17546">
    <property type="entry name" value="REC_hyHK_CKI1_RcsC-like"/>
    <property type="match status" value="1"/>
</dbReference>
<comment type="catalytic activity">
    <reaction evidence="1">
        <text>ATP + protein L-histidine = ADP + protein N-phospho-L-histidine.</text>
        <dbReference type="EC" id="2.7.13.3"/>
    </reaction>
</comment>
<dbReference type="RefSeq" id="WP_091334202.1">
    <property type="nucleotide sequence ID" value="NZ_FNOW01000028.1"/>
</dbReference>
<dbReference type="InterPro" id="IPR029016">
    <property type="entry name" value="GAF-like_dom_sf"/>
</dbReference>
<dbReference type="InterPro" id="IPR011006">
    <property type="entry name" value="CheY-like_superfamily"/>
</dbReference>
<keyword evidence="4" id="KW-0808">Transferase</keyword>
<name>A0A1H3GZK4_ALLWA</name>
<dbReference type="InterPro" id="IPR036890">
    <property type="entry name" value="HATPase_C_sf"/>
</dbReference>
<evidence type="ECO:0000256" key="1">
    <source>
        <dbReference type="ARBA" id="ARBA00000085"/>
    </source>
</evidence>
<dbReference type="EC" id="2.7.13.3" evidence="2"/>
<evidence type="ECO:0000256" key="7">
    <source>
        <dbReference type="PROSITE-ProRule" id="PRU00169"/>
    </source>
</evidence>
<dbReference type="SMART" id="SM00065">
    <property type="entry name" value="GAF"/>
    <property type="match status" value="1"/>
</dbReference>
<evidence type="ECO:0000256" key="5">
    <source>
        <dbReference type="ARBA" id="ARBA00022777"/>
    </source>
</evidence>
<keyword evidence="6" id="KW-0902">Two-component regulatory system</keyword>
<evidence type="ECO:0000256" key="3">
    <source>
        <dbReference type="ARBA" id="ARBA00022553"/>
    </source>
</evidence>
<evidence type="ECO:0000256" key="6">
    <source>
        <dbReference type="ARBA" id="ARBA00023012"/>
    </source>
</evidence>
<dbReference type="CDD" id="cd00082">
    <property type="entry name" value="HisKA"/>
    <property type="match status" value="1"/>
</dbReference>
<dbReference type="InterPro" id="IPR003594">
    <property type="entry name" value="HATPase_dom"/>
</dbReference>
<dbReference type="Pfam" id="PF02518">
    <property type="entry name" value="HATPase_c"/>
    <property type="match status" value="1"/>
</dbReference>
<dbReference type="SMART" id="SM00387">
    <property type="entry name" value="HATPase_c"/>
    <property type="match status" value="1"/>
</dbReference>
<dbReference type="SUPFAM" id="SSF47384">
    <property type="entry name" value="Homodimeric domain of signal transducing histidine kinase"/>
    <property type="match status" value="1"/>
</dbReference>
<dbReference type="PANTHER" id="PTHR45339:SF1">
    <property type="entry name" value="HYBRID SIGNAL TRANSDUCTION HISTIDINE KINASE J"/>
    <property type="match status" value="1"/>
</dbReference>
<evidence type="ECO:0000256" key="2">
    <source>
        <dbReference type="ARBA" id="ARBA00012438"/>
    </source>
</evidence>
<accession>A0A1H3GZK4</accession>
<dbReference type="Gene3D" id="3.30.565.10">
    <property type="entry name" value="Histidine kinase-like ATPase, C-terminal domain"/>
    <property type="match status" value="1"/>
</dbReference>
<dbReference type="OrthoDB" id="5563233at2"/>
<dbReference type="SMART" id="SM00388">
    <property type="entry name" value="HisKA"/>
    <property type="match status" value="1"/>
</dbReference>
<dbReference type="PROSITE" id="PS50109">
    <property type="entry name" value="HIS_KIN"/>
    <property type="match status" value="1"/>
</dbReference>
<proteinExistence type="predicted"/>
<dbReference type="Pfam" id="PF01590">
    <property type="entry name" value="GAF"/>
    <property type="match status" value="1"/>
</dbReference>
<evidence type="ECO:0000256" key="4">
    <source>
        <dbReference type="ARBA" id="ARBA00022679"/>
    </source>
</evidence>
<dbReference type="Gene3D" id="3.40.50.2300">
    <property type="match status" value="1"/>
</dbReference>
<dbReference type="PROSITE" id="PS50110">
    <property type="entry name" value="RESPONSE_REGULATORY"/>
    <property type="match status" value="1"/>
</dbReference>
<gene>
    <name evidence="10" type="ORF">SAMN05421644_12825</name>
</gene>
<dbReference type="Gene3D" id="1.10.287.130">
    <property type="match status" value="1"/>
</dbReference>
<organism evidence="10 11">
    <name type="scientific">Allochromatium warmingii</name>
    <name type="common">Chromatium warmingii</name>
    <dbReference type="NCBI Taxonomy" id="61595"/>
    <lineage>
        <taxon>Bacteria</taxon>
        <taxon>Pseudomonadati</taxon>
        <taxon>Pseudomonadota</taxon>
        <taxon>Gammaproteobacteria</taxon>
        <taxon>Chromatiales</taxon>
        <taxon>Chromatiaceae</taxon>
        <taxon>Allochromatium</taxon>
    </lineage>
</organism>
<keyword evidence="3 7" id="KW-0597">Phosphoprotein</keyword>
<feature type="modified residue" description="4-aspartylphosphate" evidence="7">
    <location>
        <position position="486"/>
    </location>
</feature>
<dbReference type="STRING" id="61595.SAMN05421644_12825"/>
<dbReference type="CDD" id="cd16922">
    <property type="entry name" value="HATPase_EvgS-ArcB-TorS-like"/>
    <property type="match status" value="1"/>
</dbReference>
<keyword evidence="11" id="KW-1185">Reference proteome</keyword>
<feature type="domain" description="Response regulatory" evidence="9">
    <location>
        <begin position="435"/>
        <end position="555"/>
    </location>
</feature>
<keyword evidence="5 10" id="KW-0418">Kinase</keyword>
<reference evidence="11" key="1">
    <citation type="submission" date="2016-10" db="EMBL/GenBank/DDBJ databases">
        <authorList>
            <person name="Varghese N."/>
            <person name="Submissions S."/>
        </authorList>
    </citation>
    <scope>NUCLEOTIDE SEQUENCE [LARGE SCALE GENOMIC DNA]</scope>
    <source>
        <strain evidence="11">DSM 173</strain>
    </source>
</reference>
<dbReference type="Proteomes" id="UP000198672">
    <property type="component" value="Unassembled WGS sequence"/>
</dbReference>
<dbReference type="GO" id="GO:0000155">
    <property type="term" value="F:phosphorelay sensor kinase activity"/>
    <property type="evidence" value="ECO:0007669"/>
    <property type="project" value="InterPro"/>
</dbReference>
<dbReference type="InterPro" id="IPR003661">
    <property type="entry name" value="HisK_dim/P_dom"/>
</dbReference>
<dbReference type="PRINTS" id="PR00344">
    <property type="entry name" value="BCTRLSENSOR"/>
</dbReference>
<dbReference type="AlphaFoldDB" id="A0A1H3GZK4"/>
<dbReference type="SUPFAM" id="SSF55874">
    <property type="entry name" value="ATPase domain of HSP90 chaperone/DNA topoisomerase II/histidine kinase"/>
    <property type="match status" value="1"/>
</dbReference>
<evidence type="ECO:0000259" key="9">
    <source>
        <dbReference type="PROSITE" id="PS50110"/>
    </source>
</evidence>
<dbReference type="Pfam" id="PF00072">
    <property type="entry name" value="Response_reg"/>
    <property type="match status" value="1"/>
</dbReference>
<dbReference type="InterPro" id="IPR005467">
    <property type="entry name" value="His_kinase_dom"/>
</dbReference>
<dbReference type="PANTHER" id="PTHR45339">
    <property type="entry name" value="HYBRID SIGNAL TRANSDUCTION HISTIDINE KINASE J"/>
    <property type="match status" value="1"/>
</dbReference>
<protein>
    <recommendedName>
        <fullName evidence="2">histidine kinase</fullName>
        <ecNumber evidence="2">2.7.13.3</ecNumber>
    </recommendedName>
</protein>
<evidence type="ECO:0000313" key="10">
    <source>
        <dbReference type="EMBL" id="SDY08500.1"/>
    </source>
</evidence>
<evidence type="ECO:0000313" key="11">
    <source>
        <dbReference type="Proteomes" id="UP000198672"/>
    </source>
</evidence>
<dbReference type="FunFam" id="3.30.565.10:FF:000010">
    <property type="entry name" value="Sensor histidine kinase RcsC"/>
    <property type="match status" value="1"/>
</dbReference>
<dbReference type="SMART" id="SM00448">
    <property type="entry name" value="REC"/>
    <property type="match status" value="1"/>
</dbReference>
<dbReference type="SUPFAM" id="SSF52172">
    <property type="entry name" value="CheY-like"/>
    <property type="match status" value="1"/>
</dbReference>
<sequence length="573" mass="63084">MQTAADCIPPATLAQWQTIVDLMARLAQVRACLIRHRIGDDIAVAVASASPNNPYHVGDRARLSDSGLYCERVIASGQLLHVVDATQSPEWCDNPDQRQHQFNAYLGVPIRLSTGEAFGTLCLLHDQAYPENHDITLLLEQMRNLIESQLALREQYWCAQQQALELHEAREAAEAADCAKSEFLSHMSHEIRTPLNIVLGMAQVLEFGTLNDDQRALVEHIRHAGQALLAVLNDILDLARIEARQLRIETQCFQLEPLLAKLDGLISHAAASKGLALHFDPVPLVARGPLYGDALRLEQILMNLLNNAIKFTDHGQVALHLQVLHHDAMTHHLRFEVEDSGIGIAPDILPRLFNPFTQADSSFTRRYGGSGLGLVICKRLVELMDGVIGVASQPNHGSRFWFELSFHTQAVNERPPMSRLATAMPTTTERLHGLQLLVVDDSGMHRELLEYLLQREGAQVTLAADGQQAIMDLTAHPEQFDAILMDWHMPILDGLAATRLIRDQLGFRFSSLPIIALTAGVLTEQIAIAQAAGVNAVLPKPLELESLVACLLQHCAPHRDELTAGSGSLAANS</sequence>
<dbReference type="Gene3D" id="3.30.450.40">
    <property type="match status" value="1"/>
</dbReference>
<feature type="domain" description="Histidine kinase" evidence="8">
    <location>
        <begin position="186"/>
        <end position="408"/>
    </location>
</feature>
<evidence type="ECO:0000259" key="8">
    <source>
        <dbReference type="PROSITE" id="PS50109"/>
    </source>
</evidence>
<dbReference type="InterPro" id="IPR001789">
    <property type="entry name" value="Sig_transdc_resp-reg_receiver"/>
</dbReference>
<dbReference type="InterPro" id="IPR004358">
    <property type="entry name" value="Sig_transdc_His_kin-like_C"/>
</dbReference>
<dbReference type="EMBL" id="FNOW01000028">
    <property type="protein sequence ID" value="SDY08500.1"/>
    <property type="molecule type" value="Genomic_DNA"/>
</dbReference>